<accession>C4FJC5</accession>
<protein>
    <submittedName>
        <fullName evidence="1">Uncharacterized protein</fullName>
    </submittedName>
</protein>
<name>C4FJC5_9AQUI</name>
<reference evidence="1 2" key="1">
    <citation type="submission" date="2009-04" db="EMBL/GenBank/DDBJ databases">
        <authorList>
            <person name="Reysenbach A.-L."/>
            <person name="Heidelberg J.F."/>
            <person name="Nelson W.C."/>
        </authorList>
    </citation>
    <scope>NUCLEOTIDE SEQUENCE [LARGE SCALE GENOMIC DNA]</scope>
    <source>
        <strain evidence="1 2">SS-5</strain>
    </source>
</reference>
<evidence type="ECO:0000313" key="1">
    <source>
        <dbReference type="EMBL" id="EEP60836.1"/>
    </source>
</evidence>
<evidence type="ECO:0000313" key="2">
    <source>
        <dbReference type="Proteomes" id="UP000005540"/>
    </source>
</evidence>
<dbReference type="Proteomes" id="UP000005540">
    <property type="component" value="Unassembled WGS sequence"/>
</dbReference>
<keyword evidence="2" id="KW-1185">Reference proteome</keyword>
<dbReference type="AlphaFoldDB" id="C4FJC5"/>
<sequence length="43" mass="5234">MYFYKLILDLYILKTIVLEDNIKRRLNYKHQGKGGLFVIIEFN</sequence>
<gene>
    <name evidence="1" type="ORF">SULYE_0667</name>
</gene>
<proteinExistence type="predicted"/>
<organism evidence="1 2">
    <name type="scientific">Sulfurihydrogenibium yellowstonense SS-5</name>
    <dbReference type="NCBI Taxonomy" id="432331"/>
    <lineage>
        <taxon>Bacteria</taxon>
        <taxon>Pseudomonadati</taxon>
        <taxon>Aquificota</taxon>
        <taxon>Aquificia</taxon>
        <taxon>Aquificales</taxon>
        <taxon>Hydrogenothermaceae</taxon>
        <taxon>Sulfurihydrogenibium</taxon>
    </lineage>
</organism>
<comment type="caution">
    <text evidence="1">The sequence shown here is derived from an EMBL/GenBank/DDBJ whole genome shotgun (WGS) entry which is preliminary data.</text>
</comment>
<dbReference type="EMBL" id="ABZS01000049">
    <property type="protein sequence ID" value="EEP60836.1"/>
    <property type="molecule type" value="Genomic_DNA"/>
</dbReference>